<sequence length="160" mass="18671">MALSPMDIRRQTFKRTFKGFDPDEVQAYLDMMAGRVEEFERGKKDGEFENARLKGELEKYEKLEKVLHDMLLQAQQSIEETKKNAEKQAELIVREAEYRATQSAADAVQRLEAINRDMALLHEQKKTFIIKFRALVKSQLEMLNVLEIEPETQKQHGEAQ</sequence>
<accession>A0A1F7F6K8</accession>
<keyword evidence="3" id="KW-0963">Cytoplasm</keyword>
<dbReference type="InterPro" id="IPR007793">
    <property type="entry name" value="DivIVA_fam"/>
</dbReference>
<proteinExistence type="inferred from homology"/>
<reference evidence="8 9" key="1">
    <citation type="journal article" date="2016" name="Nat. Commun.">
        <title>Thousands of microbial genomes shed light on interconnected biogeochemical processes in an aquifer system.</title>
        <authorList>
            <person name="Anantharaman K."/>
            <person name="Brown C.T."/>
            <person name="Hug L.A."/>
            <person name="Sharon I."/>
            <person name="Castelle C.J."/>
            <person name="Probst A.J."/>
            <person name="Thomas B.C."/>
            <person name="Singh A."/>
            <person name="Wilkins M.J."/>
            <person name="Karaoz U."/>
            <person name="Brodie E.L."/>
            <person name="Williams K.H."/>
            <person name="Hubbard S.S."/>
            <person name="Banfield J.F."/>
        </authorList>
    </citation>
    <scope>NUCLEOTIDE SEQUENCE [LARGE SCALE GENOMIC DNA]</scope>
</reference>
<dbReference type="PANTHER" id="PTHR35794">
    <property type="entry name" value="CELL DIVISION PROTEIN DIVIVA"/>
    <property type="match status" value="1"/>
</dbReference>
<dbReference type="AlphaFoldDB" id="A0A1F7F6K8"/>
<comment type="caution">
    <text evidence="8">The sequence shown here is derived from an EMBL/GenBank/DDBJ whole genome shotgun (WGS) entry which is preliminary data.</text>
</comment>
<dbReference type="PANTHER" id="PTHR35794:SF2">
    <property type="entry name" value="CELL DIVISION PROTEIN DIVIVA"/>
    <property type="match status" value="1"/>
</dbReference>
<dbReference type="GO" id="GO:0005737">
    <property type="term" value="C:cytoplasm"/>
    <property type="evidence" value="ECO:0007669"/>
    <property type="project" value="UniProtKB-SubCell"/>
</dbReference>
<dbReference type="Gene3D" id="6.10.250.660">
    <property type="match status" value="1"/>
</dbReference>
<keyword evidence="4" id="KW-0132">Cell division</keyword>
<evidence type="ECO:0000256" key="6">
    <source>
        <dbReference type="ARBA" id="ARBA00023306"/>
    </source>
</evidence>
<organism evidence="8 9">
    <name type="scientific">Candidatus Raymondbacteria bacterium RIFOXYD12_FULL_49_13</name>
    <dbReference type="NCBI Taxonomy" id="1817890"/>
    <lineage>
        <taxon>Bacteria</taxon>
        <taxon>Raymondiibacteriota</taxon>
    </lineage>
</organism>
<evidence type="ECO:0000256" key="7">
    <source>
        <dbReference type="SAM" id="Coils"/>
    </source>
</evidence>
<dbReference type="Pfam" id="PF05103">
    <property type="entry name" value="DivIVA"/>
    <property type="match status" value="1"/>
</dbReference>
<dbReference type="GO" id="GO:0051301">
    <property type="term" value="P:cell division"/>
    <property type="evidence" value="ECO:0007669"/>
    <property type="project" value="UniProtKB-KW"/>
</dbReference>
<name>A0A1F7F6K8_UNCRA</name>
<dbReference type="InterPro" id="IPR019933">
    <property type="entry name" value="DivIVA_domain"/>
</dbReference>
<dbReference type="NCBIfam" id="TIGR03544">
    <property type="entry name" value="DivI1A_domain"/>
    <property type="match status" value="1"/>
</dbReference>
<evidence type="ECO:0000313" key="8">
    <source>
        <dbReference type="EMBL" id="OGK02233.1"/>
    </source>
</evidence>
<dbReference type="Proteomes" id="UP000179243">
    <property type="component" value="Unassembled WGS sequence"/>
</dbReference>
<evidence type="ECO:0000256" key="3">
    <source>
        <dbReference type="ARBA" id="ARBA00022490"/>
    </source>
</evidence>
<evidence type="ECO:0000256" key="1">
    <source>
        <dbReference type="ARBA" id="ARBA00004496"/>
    </source>
</evidence>
<comment type="subcellular location">
    <subcellularLocation>
        <location evidence="1">Cytoplasm</location>
    </subcellularLocation>
</comment>
<feature type="coiled-coil region" evidence="7">
    <location>
        <begin position="43"/>
        <end position="124"/>
    </location>
</feature>
<evidence type="ECO:0000256" key="5">
    <source>
        <dbReference type="ARBA" id="ARBA00023054"/>
    </source>
</evidence>
<keyword evidence="6" id="KW-0131">Cell cycle</keyword>
<evidence type="ECO:0008006" key="10">
    <source>
        <dbReference type="Google" id="ProtNLM"/>
    </source>
</evidence>
<gene>
    <name evidence="8" type="ORF">A2519_16265</name>
</gene>
<evidence type="ECO:0000313" key="9">
    <source>
        <dbReference type="Proteomes" id="UP000179243"/>
    </source>
</evidence>
<evidence type="ECO:0000256" key="2">
    <source>
        <dbReference type="ARBA" id="ARBA00009008"/>
    </source>
</evidence>
<evidence type="ECO:0000256" key="4">
    <source>
        <dbReference type="ARBA" id="ARBA00022618"/>
    </source>
</evidence>
<dbReference type="EMBL" id="MFYX01000110">
    <property type="protein sequence ID" value="OGK02233.1"/>
    <property type="molecule type" value="Genomic_DNA"/>
</dbReference>
<keyword evidence="5 7" id="KW-0175">Coiled coil</keyword>
<comment type="similarity">
    <text evidence="2">Belongs to the DivIVA family.</text>
</comment>
<protein>
    <recommendedName>
        <fullName evidence="10">Cell division protein DivIVA</fullName>
    </recommendedName>
</protein>